<reference evidence="1 2" key="2">
    <citation type="submission" date="2018-06" db="EMBL/GenBank/DDBJ databases">
        <title>Metagenomic assembly of (sub)arctic Cyanobacteria and their associated microbiome from non-axenic cultures.</title>
        <authorList>
            <person name="Baurain D."/>
        </authorList>
    </citation>
    <scope>NUCLEOTIDE SEQUENCE [LARGE SCALE GENOMIC DNA]</scope>
    <source>
        <strain evidence="1">ULC129bin1</strain>
    </source>
</reference>
<evidence type="ECO:0000313" key="1">
    <source>
        <dbReference type="EMBL" id="PZO12432.1"/>
    </source>
</evidence>
<dbReference type="AlphaFoldDB" id="A0A2W4TU53"/>
<reference evidence="2" key="1">
    <citation type="submission" date="2018-04" db="EMBL/GenBank/DDBJ databases">
        <authorList>
            <person name="Cornet L."/>
        </authorList>
    </citation>
    <scope>NUCLEOTIDE SEQUENCE [LARGE SCALE GENOMIC DNA]</scope>
</reference>
<accession>A0A2W4TU53</accession>
<evidence type="ECO:0000313" key="2">
    <source>
        <dbReference type="Proteomes" id="UP000249354"/>
    </source>
</evidence>
<name>A0A2W4TU53_9CYAN</name>
<sequence>MLVIVMKNQLLAPAAVCNNCPMASQSGLPRWKKGRLRCGRPIECATSHQEVDRAVEQTIGSPAKLPNPKACTQYECAMGFRIVELSEQSA</sequence>
<dbReference type="EMBL" id="QBMC01000149">
    <property type="protein sequence ID" value="PZO12432.1"/>
    <property type="molecule type" value="Genomic_DNA"/>
</dbReference>
<comment type="caution">
    <text evidence="1">The sequence shown here is derived from an EMBL/GenBank/DDBJ whole genome shotgun (WGS) entry which is preliminary data.</text>
</comment>
<protein>
    <submittedName>
        <fullName evidence="1">Uncharacterized protein</fullName>
    </submittedName>
</protein>
<proteinExistence type="predicted"/>
<dbReference type="Proteomes" id="UP000249354">
    <property type="component" value="Unassembled WGS sequence"/>
</dbReference>
<organism evidence="1 2">
    <name type="scientific">Leptolyngbya foveolarum</name>
    <dbReference type="NCBI Taxonomy" id="47253"/>
    <lineage>
        <taxon>Bacteria</taxon>
        <taxon>Bacillati</taxon>
        <taxon>Cyanobacteriota</taxon>
        <taxon>Cyanophyceae</taxon>
        <taxon>Leptolyngbyales</taxon>
        <taxon>Leptolyngbyaceae</taxon>
        <taxon>Leptolyngbya group</taxon>
        <taxon>Leptolyngbya</taxon>
    </lineage>
</organism>
<gene>
    <name evidence="1" type="ORF">DCF25_17660</name>
</gene>